<evidence type="ECO:0000256" key="10">
    <source>
        <dbReference type="ARBA" id="ARBA00029409"/>
    </source>
</evidence>
<dbReference type="Proteomes" id="UP000292039">
    <property type="component" value="Unassembled WGS sequence"/>
</dbReference>
<dbReference type="Gene3D" id="3.30.70.560">
    <property type="entry name" value="7,8-Dihydro-6-hydroxymethylpterin-pyrophosphokinase HPPK"/>
    <property type="match status" value="1"/>
</dbReference>
<dbReference type="PANTHER" id="PTHR43071">
    <property type="entry name" value="2-AMINO-4-HYDROXY-6-HYDROXYMETHYLDIHYDROPTERIDINE PYROPHOSPHOKINASE"/>
    <property type="match status" value="1"/>
</dbReference>
<reference evidence="14 16" key="1">
    <citation type="submission" date="2015-04" db="EMBL/GenBank/DDBJ databases">
        <title>Genome sequence of Kerstersia gyiorum CG1.</title>
        <authorList>
            <person name="Greninger A.L."/>
            <person name="Kozyreva V."/>
            <person name="Chaturvedi V."/>
        </authorList>
    </citation>
    <scope>NUCLEOTIDE SEQUENCE [LARGE SCALE GENOMIC DNA]</scope>
    <source>
        <strain evidence="14 16">CG1</strain>
    </source>
</reference>
<dbReference type="STRING" id="206506.AAV32_05620"/>
<evidence type="ECO:0000256" key="2">
    <source>
        <dbReference type="ARBA" id="ARBA00005810"/>
    </source>
</evidence>
<keyword evidence="7 14" id="KW-0418">Kinase</keyword>
<dbReference type="GO" id="GO:0046656">
    <property type="term" value="P:folic acid biosynthetic process"/>
    <property type="evidence" value="ECO:0007669"/>
    <property type="project" value="UniProtKB-KW"/>
</dbReference>
<dbReference type="RefSeq" id="WP_068368669.1">
    <property type="nucleotide sequence ID" value="NZ_CBCSEB010000014.1"/>
</dbReference>
<comment type="similarity">
    <text evidence="2">Belongs to the HPPK family.</text>
</comment>
<dbReference type="EMBL" id="LBNE01000002">
    <property type="protein sequence ID" value="KKO72522.1"/>
    <property type="molecule type" value="Genomic_DNA"/>
</dbReference>
<dbReference type="PATRIC" id="fig|206506.3.peg.1202"/>
<evidence type="ECO:0000256" key="8">
    <source>
        <dbReference type="ARBA" id="ARBA00022840"/>
    </source>
</evidence>
<evidence type="ECO:0000256" key="11">
    <source>
        <dbReference type="ARBA" id="ARBA00029766"/>
    </source>
</evidence>
<keyword evidence="16" id="KW-1185">Reference proteome</keyword>
<sequence length="182" mass="19562">MDTLHCAYVGLGANLGDAQATLRLTLAELAAHPDIAALEVSPFYRTAPVDAGGPDFVNAAVRLHTRLAPLALLDVLQALENKHGRERPYRNAPRTLDLDILLYDNQPLSHPRLTLPHPRMHQRAFALTPLLDVFLADASSTAVPGAVSLAALQAWRDACGDQRIERVATDAAPPANEPDTAS</sequence>
<accession>A0A171KUF5</accession>
<proteinExistence type="inferred from homology"/>
<dbReference type="OrthoDB" id="9808041at2"/>
<dbReference type="GO" id="GO:0003848">
    <property type="term" value="F:2-amino-4-hydroxy-6-hydroxymethyldihydropteridine diphosphokinase activity"/>
    <property type="evidence" value="ECO:0007669"/>
    <property type="project" value="UniProtKB-EC"/>
</dbReference>
<dbReference type="EMBL" id="SGWZ01000002">
    <property type="protein sequence ID" value="RZS70102.1"/>
    <property type="molecule type" value="Genomic_DNA"/>
</dbReference>
<evidence type="ECO:0000313" key="15">
    <source>
        <dbReference type="EMBL" id="RZS70102.1"/>
    </source>
</evidence>
<keyword evidence="6" id="KW-0547">Nucleotide-binding</keyword>
<evidence type="ECO:0000256" key="9">
    <source>
        <dbReference type="ARBA" id="ARBA00022909"/>
    </source>
</evidence>
<dbReference type="Proteomes" id="UP000078084">
    <property type="component" value="Unassembled WGS sequence"/>
</dbReference>
<dbReference type="Pfam" id="PF01288">
    <property type="entry name" value="HPPK"/>
    <property type="match status" value="1"/>
</dbReference>
<dbReference type="EC" id="2.7.6.3" evidence="3"/>
<keyword evidence="8" id="KW-0067">ATP-binding</keyword>
<organism evidence="14 16">
    <name type="scientific">Kerstersia gyiorum</name>
    <dbReference type="NCBI Taxonomy" id="206506"/>
    <lineage>
        <taxon>Bacteria</taxon>
        <taxon>Pseudomonadati</taxon>
        <taxon>Pseudomonadota</taxon>
        <taxon>Betaproteobacteria</taxon>
        <taxon>Burkholderiales</taxon>
        <taxon>Alcaligenaceae</taxon>
        <taxon>Kerstersia</taxon>
    </lineage>
</organism>
<name>A0A171KUF5_9BURK</name>
<evidence type="ECO:0000256" key="7">
    <source>
        <dbReference type="ARBA" id="ARBA00022777"/>
    </source>
</evidence>
<comment type="caution">
    <text evidence="14">The sequence shown here is derived from an EMBL/GenBank/DDBJ whole genome shotgun (WGS) entry which is preliminary data.</text>
</comment>
<evidence type="ECO:0000313" key="14">
    <source>
        <dbReference type="EMBL" id="KKO72522.1"/>
    </source>
</evidence>
<dbReference type="AlphaFoldDB" id="A0A171KUF5"/>
<dbReference type="NCBIfam" id="TIGR01498">
    <property type="entry name" value="folK"/>
    <property type="match status" value="1"/>
</dbReference>
<comment type="function">
    <text evidence="10">Catalyzes the transfer of pyrophosphate from adenosine triphosphate (ATP) to 6-hydroxymethyl-7,8-dihydropterin, an enzymatic step in folate biosynthesis pathway.</text>
</comment>
<keyword evidence="5" id="KW-0808">Transferase</keyword>
<dbReference type="PROSITE" id="PS00794">
    <property type="entry name" value="HPPK"/>
    <property type="match status" value="1"/>
</dbReference>
<evidence type="ECO:0000256" key="6">
    <source>
        <dbReference type="ARBA" id="ARBA00022741"/>
    </source>
</evidence>
<keyword evidence="9" id="KW-0289">Folate biosynthesis</keyword>
<evidence type="ECO:0000256" key="5">
    <source>
        <dbReference type="ARBA" id="ARBA00022679"/>
    </source>
</evidence>
<protein>
    <recommendedName>
        <fullName evidence="4">2-amino-4-hydroxy-6-hydroxymethyldihydropteridine pyrophosphokinase</fullName>
        <ecNumber evidence="3">2.7.6.3</ecNumber>
    </recommendedName>
    <alternativeName>
        <fullName evidence="11">6-hydroxymethyl-7,8-dihydropterin pyrophosphokinase</fullName>
    </alternativeName>
    <alternativeName>
        <fullName evidence="12">7,8-dihydro-6-hydroxymethylpterin-pyrophosphokinase</fullName>
    </alternativeName>
</protein>
<dbReference type="SUPFAM" id="SSF55083">
    <property type="entry name" value="6-hydroxymethyl-7,8-dihydropterin pyrophosphokinase, HPPK"/>
    <property type="match status" value="1"/>
</dbReference>
<dbReference type="PANTHER" id="PTHR43071:SF1">
    <property type="entry name" value="2-AMINO-4-HYDROXY-6-HYDROXYMETHYLDIHYDROPTERIDINE PYROPHOSPHOKINASE"/>
    <property type="match status" value="1"/>
</dbReference>
<dbReference type="UniPathway" id="UPA00077">
    <property type="reaction ID" value="UER00155"/>
</dbReference>
<reference evidence="15 17" key="2">
    <citation type="submission" date="2019-02" db="EMBL/GenBank/DDBJ databases">
        <title>Genomic Encyclopedia of Type Strains, Phase IV (KMG-IV): sequencing the most valuable type-strain genomes for metagenomic binning, comparative biology and taxonomic classification.</title>
        <authorList>
            <person name="Goeker M."/>
        </authorList>
    </citation>
    <scope>NUCLEOTIDE SEQUENCE [LARGE SCALE GENOMIC DNA]</scope>
    <source>
        <strain evidence="15 17">DSM 16618</strain>
    </source>
</reference>
<evidence type="ECO:0000256" key="1">
    <source>
        <dbReference type="ARBA" id="ARBA00005051"/>
    </source>
</evidence>
<gene>
    <name evidence="14" type="ORF">AAV32_05620</name>
    <name evidence="15" type="ORF">EV679_1495</name>
</gene>
<evidence type="ECO:0000313" key="17">
    <source>
        <dbReference type="Proteomes" id="UP000292039"/>
    </source>
</evidence>
<evidence type="ECO:0000256" key="3">
    <source>
        <dbReference type="ARBA" id="ARBA00013253"/>
    </source>
</evidence>
<dbReference type="GO" id="GO:0005524">
    <property type="term" value="F:ATP binding"/>
    <property type="evidence" value="ECO:0007669"/>
    <property type="project" value="UniProtKB-KW"/>
</dbReference>
<evidence type="ECO:0000256" key="12">
    <source>
        <dbReference type="ARBA" id="ARBA00033413"/>
    </source>
</evidence>
<dbReference type="InterPro" id="IPR035907">
    <property type="entry name" value="Hppk_sf"/>
</dbReference>
<dbReference type="GeneID" id="99726138"/>
<evidence type="ECO:0000259" key="13">
    <source>
        <dbReference type="PROSITE" id="PS00794"/>
    </source>
</evidence>
<dbReference type="GO" id="GO:0046654">
    <property type="term" value="P:tetrahydrofolate biosynthetic process"/>
    <property type="evidence" value="ECO:0007669"/>
    <property type="project" value="UniProtKB-UniPathway"/>
</dbReference>
<evidence type="ECO:0000313" key="16">
    <source>
        <dbReference type="Proteomes" id="UP000078084"/>
    </source>
</evidence>
<evidence type="ECO:0000256" key="4">
    <source>
        <dbReference type="ARBA" id="ARBA00016218"/>
    </source>
</evidence>
<dbReference type="GO" id="GO:0016301">
    <property type="term" value="F:kinase activity"/>
    <property type="evidence" value="ECO:0007669"/>
    <property type="project" value="UniProtKB-KW"/>
</dbReference>
<dbReference type="CDD" id="cd00483">
    <property type="entry name" value="HPPK"/>
    <property type="match status" value="1"/>
</dbReference>
<dbReference type="InterPro" id="IPR000550">
    <property type="entry name" value="Hppk"/>
</dbReference>
<comment type="pathway">
    <text evidence="1">Cofactor biosynthesis; tetrahydrofolate biosynthesis; 2-amino-4-hydroxy-6-hydroxymethyl-7,8-dihydropteridine diphosphate from 7,8-dihydroneopterin triphosphate: step 4/4.</text>
</comment>
<feature type="domain" description="7,8-dihydro-6-hydroxymethylpterin-pyrophosphokinase" evidence="13">
    <location>
        <begin position="90"/>
        <end position="101"/>
    </location>
</feature>